<dbReference type="Pfam" id="PF00254">
    <property type="entry name" value="FKBP_C"/>
    <property type="match status" value="1"/>
</dbReference>
<name>A0A2N6VQ56_9MICO</name>
<evidence type="ECO:0000313" key="9">
    <source>
        <dbReference type="EMBL" id="PMD06262.1"/>
    </source>
</evidence>
<dbReference type="FunFam" id="3.10.50.40:FF:000006">
    <property type="entry name" value="Peptidyl-prolyl cis-trans isomerase"/>
    <property type="match status" value="1"/>
</dbReference>
<dbReference type="InterPro" id="IPR046357">
    <property type="entry name" value="PPIase_dom_sf"/>
</dbReference>
<dbReference type="EC" id="5.2.1.8" evidence="6"/>
<dbReference type="PROSITE" id="PS50059">
    <property type="entry name" value="FKBP_PPIASE"/>
    <property type="match status" value="1"/>
</dbReference>
<organism evidence="9 10">
    <name type="scientific">Brevibacterium paucivorans</name>
    <dbReference type="NCBI Taxonomy" id="170994"/>
    <lineage>
        <taxon>Bacteria</taxon>
        <taxon>Bacillati</taxon>
        <taxon>Actinomycetota</taxon>
        <taxon>Actinomycetes</taxon>
        <taxon>Micrococcales</taxon>
        <taxon>Brevibacteriaceae</taxon>
        <taxon>Brevibacterium</taxon>
    </lineage>
</organism>
<comment type="caution">
    <text evidence="9">The sequence shown here is derived from an EMBL/GenBank/DDBJ whole genome shotgun (WGS) entry which is preliminary data.</text>
</comment>
<evidence type="ECO:0000256" key="7">
    <source>
        <dbReference type="SAM" id="MobiDB-lite"/>
    </source>
</evidence>
<dbReference type="PANTHER" id="PTHR43811">
    <property type="entry name" value="FKBP-TYPE PEPTIDYL-PROLYL CIS-TRANS ISOMERASE FKPA"/>
    <property type="match status" value="1"/>
</dbReference>
<dbReference type="RefSeq" id="WP_102237911.1">
    <property type="nucleotide sequence ID" value="NZ_PNHK01000001.1"/>
</dbReference>
<feature type="domain" description="PPIase FKBP-type" evidence="8">
    <location>
        <begin position="220"/>
        <end position="310"/>
    </location>
</feature>
<dbReference type="PROSITE" id="PS51257">
    <property type="entry name" value="PROKAR_LIPOPROTEIN"/>
    <property type="match status" value="1"/>
</dbReference>
<evidence type="ECO:0000256" key="3">
    <source>
        <dbReference type="ARBA" id="ARBA00023110"/>
    </source>
</evidence>
<proteinExistence type="inferred from homology"/>
<reference evidence="9 10" key="1">
    <citation type="submission" date="2017-09" db="EMBL/GenBank/DDBJ databases">
        <title>Bacterial strain isolated from the female urinary microbiota.</title>
        <authorList>
            <person name="Thomas-White K."/>
            <person name="Kumar N."/>
            <person name="Forster S."/>
            <person name="Putonti C."/>
            <person name="Lawley T."/>
            <person name="Wolfe A.J."/>
        </authorList>
    </citation>
    <scope>NUCLEOTIDE SEQUENCE [LARGE SCALE GENOMIC DNA]</scope>
    <source>
        <strain evidence="9 10">UMB1301</strain>
    </source>
</reference>
<evidence type="ECO:0000256" key="6">
    <source>
        <dbReference type="RuleBase" id="RU003915"/>
    </source>
</evidence>
<dbReference type="GO" id="GO:0003755">
    <property type="term" value="F:peptidyl-prolyl cis-trans isomerase activity"/>
    <property type="evidence" value="ECO:0007669"/>
    <property type="project" value="UniProtKB-UniRule"/>
</dbReference>
<evidence type="ECO:0000256" key="1">
    <source>
        <dbReference type="ARBA" id="ARBA00000971"/>
    </source>
</evidence>
<dbReference type="AlphaFoldDB" id="A0A2N6VQ56"/>
<dbReference type="PANTHER" id="PTHR43811:SF19">
    <property type="entry name" value="39 KDA FK506-BINDING NUCLEAR PROTEIN"/>
    <property type="match status" value="1"/>
</dbReference>
<dbReference type="Proteomes" id="UP000235598">
    <property type="component" value="Unassembled WGS sequence"/>
</dbReference>
<evidence type="ECO:0000256" key="2">
    <source>
        <dbReference type="ARBA" id="ARBA00006577"/>
    </source>
</evidence>
<protein>
    <recommendedName>
        <fullName evidence="6">Peptidyl-prolyl cis-trans isomerase</fullName>
        <ecNumber evidence="6">5.2.1.8</ecNumber>
    </recommendedName>
</protein>
<evidence type="ECO:0000313" key="10">
    <source>
        <dbReference type="Proteomes" id="UP000235598"/>
    </source>
</evidence>
<keyword evidence="3 5" id="KW-0697">Rotamase</keyword>
<comment type="similarity">
    <text evidence="2 6">Belongs to the FKBP-type PPIase family.</text>
</comment>
<dbReference type="Gene3D" id="3.10.50.40">
    <property type="match status" value="2"/>
</dbReference>
<feature type="compositionally biased region" description="Basic and acidic residues" evidence="7">
    <location>
        <begin position="170"/>
        <end position="200"/>
    </location>
</feature>
<feature type="compositionally biased region" description="Basic and acidic residues" evidence="7">
    <location>
        <begin position="23"/>
        <end position="32"/>
    </location>
</feature>
<feature type="region of interest" description="Disordered" evidence="7">
    <location>
        <begin position="17"/>
        <end position="55"/>
    </location>
</feature>
<dbReference type="EMBL" id="PNHK01000001">
    <property type="protein sequence ID" value="PMD06262.1"/>
    <property type="molecule type" value="Genomic_DNA"/>
</dbReference>
<evidence type="ECO:0000256" key="4">
    <source>
        <dbReference type="ARBA" id="ARBA00023235"/>
    </source>
</evidence>
<comment type="catalytic activity">
    <reaction evidence="1 5 6">
        <text>[protein]-peptidylproline (omega=180) = [protein]-peptidylproline (omega=0)</text>
        <dbReference type="Rhea" id="RHEA:16237"/>
        <dbReference type="Rhea" id="RHEA-COMP:10747"/>
        <dbReference type="Rhea" id="RHEA-COMP:10748"/>
        <dbReference type="ChEBI" id="CHEBI:83833"/>
        <dbReference type="ChEBI" id="CHEBI:83834"/>
        <dbReference type="EC" id="5.2.1.8"/>
    </reaction>
</comment>
<dbReference type="OrthoDB" id="25996at2"/>
<dbReference type="SUPFAM" id="SSF54534">
    <property type="entry name" value="FKBP-like"/>
    <property type="match status" value="2"/>
</dbReference>
<evidence type="ECO:0000259" key="8">
    <source>
        <dbReference type="PROSITE" id="PS50059"/>
    </source>
</evidence>
<keyword evidence="4 5" id="KW-0413">Isomerase</keyword>
<accession>A0A2N6VQ56</accession>
<gene>
    <name evidence="9" type="ORF">CJ199_02505</name>
</gene>
<evidence type="ECO:0000256" key="5">
    <source>
        <dbReference type="PROSITE-ProRule" id="PRU00277"/>
    </source>
</evidence>
<feature type="region of interest" description="Disordered" evidence="7">
    <location>
        <begin position="168"/>
        <end position="204"/>
    </location>
</feature>
<dbReference type="InterPro" id="IPR001179">
    <property type="entry name" value="PPIase_FKBP_dom"/>
</dbReference>
<sequence>MKKLVCAVAVSALVLTGCGGQDEDSKSPDQQEQKQNGSIDDIQVSGDANKKPEVKVTTPFAAENAHKTLEQGSGKKVDKGLQVTANYTLISGESGEEIESSYDSKPSGFPMDDQQINKSLFDAVMGVQEGGRVLMVQNASPGGNSPNQTLIYVWDIVKVEEMPEVLSKAEGTEKDIPGDLPQVKRDKDGKPSISKPEGDAPQKLTVAPAIEGKGPEVKEGQKVSVHYTGWLWDDPSKPFDSSWDRGQPFSFTPGAGEVIAGWDEGVKGQKVGSQVLLIVPADKGYGDAGSPPNIPGGATLVFVVDILSAVG</sequence>